<comment type="function">
    <text evidence="17 18">Catalyzes the last two sequential reactions in the de novo biosynthetic pathway for UDP-N-acetylglucosamine (UDP-GlcNAc). The C-terminal domain catalyzes the transfer of acetyl group from acetyl coenzyme A to glucosamine-1-phosphate (GlcN-1-P) to produce N-acetylglucosamine-1-phosphate (GlcNAc-1-P), which is converted into UDP-GlcNAc by the transfer of uridine 5-monophosphate (from uridine 5-triphosphate), a reaction catalyzed by the N-terminal domain.</text>
</comment>
<dbReference type="PANTHER" id="PTHR43584">
    <property type="entry name" value="NUCLEOTIDYL TRANSFERASE"/>
    <property type="match status" value="1"/>
</dbReference>
<keyword evidence="4 18" id="KW-0963">Cytoplasm</keyword>
<dbReference type="GO" id="GO:0008360">
    <property type="term" value="P:regulation of cell shape"/>
    <property type="evidence" value="ECO:0007669"/>
    <property type="project" value="UniProtKB-KW"/>
</dbReference>
<dbReference type="EC" id="2.3.1.157" evidence="18"/>
<dbReference type="OrthoDB" id="9775031at2"/>
<dbReference type="Pfam" id="PF00132">
    <property type="entry name" value="Hexapep"/>
    <property type="match status" value="2"/>
</dbReference>
<feature type="binding site" evidence="18">
    <location>
        <position position="232"/>
    </location>
    <ligand>
        <name>Mg(2+)</name>
        <dbReference type="ChEBI" id="CHEBI:18420"/>
    </ligand>
</feature>
<dbReference type="InterPro" id="IPR029044">
    <property type="entry name" value="Nucleotide-diphossugar_trans"/>
</dbReference>
<feature type="active site" description="Proton acceptor" evidence="18">
    <location>
        <position position="368"/>
    </location>
</feature>
<feature type="binding site" evidence="18">
    <location>
        <position position="385"/>
    </location>
    <ligand>
        <name>acetyl-CoA</name>
        <dbReference type="ChEBI" id="CHEBI:57288"/>
    </ligand>
</feature>
<evidence type="ECO:0000256" key="4">
    <source>
        <dbReference type="ARBA" id="ARBA00022490"/>
    </source>
</evidence>
<protein>
    <recommendedName>
        <fullName evidence="18">Bifunctional protein GlmU</fullName>
    </recommendedName>
    <domain>
        <recommendedName>
            <fullName evidence="18">UDP-N-acetylglucosamine pyrophosphorylase</fullName>
            <ecNumber evidence="18">2.7.7.23</ecNumber>
        </recommendedName>
        <alternativeName>
            <fullName evidence="18">N-acetylglucosamine-1-phosphate uridyltransferase</fullName>
        </alternativeName>
    </domain>
    <domain>
        <recommendedName>
            <fullName evidence="18">Glucosamine-1-phosphate N-acetyltransferase</fullName>
            <ecNumber evidence="18">2.3.1.157</ecNumber>
        </recommendedName>
    </domain>
</protein>
<organism evidence="20 21">
    <name type="scientific">Oceanococcus atlanticus</name>
    <dbReference type="NCBI Taxonomy" id="1317117"/>
    <lineage>
        <taxon>Bacteria</taxon>
        <taxon>Pseudomonadati</taxon>
        <taxon>Pseudomonadota</taxon>
        <taxon>Gammaproteobacteria</taxon>
        <taxon>Chromatiales</taxon>
        <taxon>Oceanococcaceae</taxon>
        <taxon>Oceanococcus</taxon>
    </lineage>
</organism>
<feature type="region of interest" description="Linker" evidence="18">
    <location>
        <begin position="235"/>
        <end position="255"/>
    </location>
</feature>
<comment type="subcellular location">
    <subcellularLocation>
        <location evidence="1 18">Cytoplasm</location>
    </subcellularLocation>
</comment>
<keyword evidence="6 18" id="KW-0548">Nucleotidyltransferase</keyword>
<evidence type="ECO:0000256" key="8">
    <source>
        <dbReference type="ARBA" id="ARBA00022737"/>
    </source>
</evidence>
<name>A0A1Y1SBC6_9GAMM</name>
<feature type="domain" description="MobA-like NTP transferase" evidence="19">
    <location>
        <begin position="13"/>
        <end position="135"/>
    </location>
</feature>
<dbReference type="GO" id="GO:0000287">
    <property type="term" value="F:magnesium ion binding"/>
    <property type="evidence" value="ECO:0007669"/>
    <property type="project" value="UniProtKB-UniRule"/>
</dbReference>
<comment type="pathway">
    <text evidence="18">Bacterial outer membrane biogenesis; LPS lipid A biosynthesis.</text>
</comment>
<feature type="region of interest" description="N-acetyltransferase" evidence="18">
    <location>
        <begin position="256"/>
        <end position="462"/>
    </location>
</feature>
<dbReference type="GO" id="GO:0071555">
    <property type="term" value="P:cell wall organization"/>
    <property type="evidence" value="ECO:0007669"/>
    <property type="project" value="UniProtKB-KW"/>
</dbReference>
<feature type="binding site" evidence="18">
    <location>
        <position position="174"/>
    </location>
    <ligand>
        <name>UDP-N-acetyl-alpha-D-glucosamine</name>
        <dbReference type="ChEBI" id="CHEBI:57705"/>
    </ligand>
</feature>
<keyword evidence="7 18" id="KW-0479">Metal-binding</keyword>
<feature type="binding site" evidence="18">
    <location>
        <position position="445"/>
    </location>
    <ligand>
        <name>acetyl-CoA</name>
        <dbReference type="ChEBI" id="CHEBI:57288"/>
    </ligand>
</feature>
<sequence>MFEEEYRVAVHSVILAAGQGTRMRSAHPKVLQQLAGRSLLSHVLHGQAQPLSDVIHIVFGHGGDAVRQAFADATDLSWVEQREQLGTGHAMAQALPQIPDDAVVLVLYGDVPMVGENSLQALCEIAARDALAILTVELENPTGYGRILRDDGRVVGIVEHKDASDVQRQIREVNTGLLAAPAAALKRWVGALDNNNAQGEFYLTDCVAKAAGEGMDVHAVLAESEVEVAGVNDRRQLAALERAYQARQADRLMGEGVQLIDPARFDLRGQLSAGRDCLIDVNCVIEGEVQLADGVHIGPNCVLRNVRIGNATRIEANSVLEDAQIGASCSIGPFARVRPGTRMADHARIGNFVETKKAQIGTGSKINHLSYVGDAILGDHVNVGAGTITCNYDGVNKHTTHIGDGAFIGSDTALVAPVSVGANATIGAGSVISKNAPADKLTVARGRQVTVDGWQRPQKKDK</sequence>
<keyword evidence="14 18" id="KW-0961">Cell wall biogenesis/degradation</keyword>
<dbReference type="InterPro" id="IPR005882">
    <property type="entry name" value="Bifunctional_GlmU"/>
</dbReference>
<keyword evidence="10 18" id="KW-0133">Cell shape</keyword>
<dbReference type="EC" id="2.7.7.23" evidence="18"/>
<dbReference type="GO" id="GO:0016020">
    <property type="term" value="C:membrane"/>
    <property type="evidence" value="ECO:0007669"/>
    <property type="project" value="GOC"/>
</dbReference>
<evidence type="ECO:0000256" key="1">
    <source>
        <dbReference type="ARBA" id="ARBA00004496"/>
    </source>
</evidence>
<dbReference type="SUPFAM" id="SSF51161">
    <property type="entry name" value="Trimeric LpxA-like enzymes"/>
    <property type="match status" value="1"/>
</dbReference>
<dbReference type="CDD" id="cd02540">
    <property type="entry name" value="GT2_GlmU_N_bac"/>
    <property type="match status" value="1"/>
</dbReference>
<dbReference type="InterPro" id="IPR025877">
    <property type="entry name" value="MobA-like_NTP_Trfase"/>
</dbReference>
<dbReference type="InterPro" id="IPR001451">
    <property type="entry name" value="Hexapep"/>
</dbReference>
<reference evidence="20 21" key="1">
    <citation type="submission" date="2013-04" db="EMBL/GenBank/DDBJ databases">
        <title>Oceanococcus atlanticus 22II-S10r2 Genome Sequencing.</title>
        <authorList>
            <person name="Lai Q."/>
            <person name="Li G."/>
            <person name="Shao Z."/>
        </authorList>
    </citation>
    <scope>NUCLEOTIDE SEQUENCE [LARGE SCALE GENOMIC DNA]</scope>
    <source>
        <strain evidence="20 21">22II-S10r2</strain>
    </source>
</reference>
<evidence type="ECO:0000256" key="10">
    <source>
        <dbReference type="ARBA" id="ARBA00022960"/>
    </source>
</evidence>
<evidence type="ECO:0000256" key="9">
    <source>
        <dbReference type="ARBA" id="ARBA00022842"/>
    </source>
</evidence>
<evidence type="ECO:0000256" key="14">
    <source>
        <dbReference type="ARBA" id="ARBA00023316"/>
    </source>
</evidence>
<evidence type="ECO:0000256" key="13">
    <source>
        <dbReference type="ARBA" id="ARBA00023315"/>
    </source>
</evidence>
<keyword evidence="12 18" id="KW-0511">Multifunctional enzyme</keyword>
<evidence type="ECO:0000256" key="15">
    <source>
        <dbReference type="ARBA" id="ARBA00048247"/>
    </source>
</evidence>
<evidence type="ECO:0000256" key="11">
    <source>
        <dbReference type="ARBA" id="ARBA00022984"/>
    </source>
</evidence>
<feature type="binding site" evidence="18">
    <location>
        <position position="356"/>
    </location>
    <ligand>
        <name>UDP-N-acetyl-alpha-D-glucosamine</name>
        <dbReference type="ChEBI" id="CHEBI:57705"/>
    </ligand>
</feature>
<feature type="binding site" evidence="18">
    <location>
        <position position="382"/>
    </location>
    <ligand>
        <name>UDP-N-acetyl-alpha-D-glucosamine</name>
        <dbReference type="ChEBI" id="CHEBI:57705"/>
    </ligand>
</feature>
<dbReference type="STRING" id="1317117.ATO7_14363"/>
<keyword evidence="13 18" id="KW-0012">Acyltransferase</keyword>
<comment type="cofactor">
    <cofactor evidence="18">
        <name>Mg(2+)</name>
        <dbReference type="ChEBI" id="CHEBI:18420"/>
    </cofactor>
    <text evidence="18">Binds 1 Mg(2+) ion per subunit.</text>
</comment>
<accession>A0A1Y1SBC6</accession>
<comment type="catalytic activity">
    <reaction evidence="16 18">
        <text>N-acetyl-alpha-D-glucosamine 1-phosphate + UTP + H(+) = UDP-N-acetyl-alpha-D-glucosamine + diphosphate</text>
        <dbReference type="Rhea" id="RHEA:13509"/>
        <dbReference type="ChEBI" id="CHEBI:15378"/>
        <dbReference type="ChEBI" id="CHEBI:33019"/>
        <dbReference type="ChEBI" id="CHEBI:46398"/>
        <dbReference type="ChEBI" id="CHEBI:57705"/>
        <dbReference type="ChEBI" id="CHEBI:57776"/>
        <dbReference type="EC" id="2.7.7.23"/>
    </reaction>
</comment>
<comment type="similarity">
    <text evidence="2 18">In the C-terminal section; belongs to the transferase hexapeptide repeat family.</text>
</comment>
<comment type="similarity">
    <text evidence="3 18">In the N-terminal section; belongs to the N-acetylglucosamine-1-phosphate uridyltransferase family.</text>
</comment>
<dbReference type="AlphaFoldDB" id="A0A1Y1SBC6"/>
<dbReference type="PANTHER" id="PTHR43584:SF3">
    <property type="entry name" value="BIFUNCTIONAL PROTEIN GLMU"/>
    <property type="match status" value="1"/>
</dbReference>
<dbReference type="InterPro" id="IPR050065">
    <property type="entry name" value="GlmU-like"/>
</dbReference>
<feature type="binding site" evidence="18">
    <location>
        <position position="110"/>
    </location>
    <ligand>
        <name>Mg(2+)</name>
        <dbReference type="ChEBI" id="CHEBI:18420"/>
    </ligand>
</feature>
<feature type="binding site" evidence="18">
    <location>
        <position position="159"/>
    </location>
    <ligand>
        <name>UDP-N-acetyl-alpha-D-glucosamine</name>
        <dbReference type="ChEBI" id="CHEBI:57705"/>
    </ligand>
</feature>
<dbReference type="NCBIfam" id="TIGR01173">
    <property type="entry name" value="glmU"/>
    <property type="match status" value="1"/>
</dbReference>
<evidence type="ECO:0000256" key="2">
    <source>
        <dbReference type="ARBA" id="ARBA00007707"/>
    </source>
</evidence>
<evidence type="ECO:0000256" key="12">
    <source>
        <dbReference type="ARBA" id="ARBA00023268"/>
    </source>
</evidence>
<evidence type="ECO:0000256" key="3">
    <source>
        <dbReference type="ARBA" id="ARBA00007947"/>
    </source>
</evidence>
<feature type="binding site" evidence="18">
    <location>
        <begin position="108"/>
        <end position="110"/>
    </location>
    <ligand>
        <name>UDP-N-acetyl-alpha-D-glucosamine</name>
        <dbReference type="ChEBI" id="CHEBI:57705"/>
    </ligand>
</feature>
<evidence type="ECO:0000256" key="16">
    <source>
        <dbReference type="ARBA" id="ARBA00048493"/>
    </source>
</evidence>
<feature type="region of interest" description="Pyrophosphorylase" evidence="18">
    <location>
        <begin position="1"/>
        <end position="234"/>
    </location>
</feature>
<dbReference type="GO" id="GO:0003977">
    <property type="term" value="F:UDP-N-acetylglucosamine diphosphorylase activity"/>
    <property type="evidence" value="ECO:0007669"/>
    <property type="project" value="UniProtKB-UniRule"/>
</dbReference>
<evidence type="ECO:0000313" key="21">
    <source>
        <dbReference type="Proteomes" id="UP000192342"/>
    </source>
</evidence>
<dbReference type="Proteomes" id="UP000192342">
    <property type="component" value="Unassembled WGS sequence"/>
</dbReference>
<feature type="binding site" evidence="18">
    <location>
        <position position="81"/>
    </location>
    <ligand>
        <name>UDP-N-acetyl-alpha-D-glucosamine</name>
        <dbReference type="ChEBI" id="CHEBI:57705"/>
    </ligand>
</feature>
<feature type="binding site" evidence="18">
    <location>
        <position position="410"/>
    </location>
    <ligand>
        <name>acetyl-CoA</name>
        <dbReference type="ChEBI" id="CHEBI:57288"/>
    </ligand>
</feature>
<comment type="pathway">
    <text evidence="18">Nucleotide-sugar biosynthesis; UDP-N-acetyl-alpha-D-glucosamine biosynthesis; N-acetyl-alpha-D-glucosamine 1-phosphate from alpha-D-glucosamine 6-phosphate (route II): step 2/2.</text>
</comment>
<evidence type="ECO:0000256" key="18">
    <source>
        <dbReference type="HAMAP-Rule" id="MF_01631"/>
    </source>
</evidence>
<evidence type="ECO:0000256" key="5">
    <source>
        <dbReference type="ARBA" id="ARBA00022679"/>
    </source>
</evidence>
<dbReference type="GO" id="GO:0000902">
    <property type="term" value="P:cell morphogenesis"/>
    <property type="evidence" value="ECO:0007669"/>
    <property type="project" value="UniProtKB-UniRule"/>
</dbReference>
<keyword evidence="5 18" id="KW-0808">Transferase</keyword>
<comment type="subunit">
    <text evidence="18">Homotrimer.</text>
</comment>
<dbReference type="GO" id="GO:0009252">
    <property type="term" value="P:peptidoglycan biosynthetic process"/>
    <property type="evidence" value="ECO:0007669"/>
    <property type="project" value="UniProtKB-UniRule"/>
</dbReference>
<dbReference type="HAMAP" id="MF_01631">
    <property type="entry name" value="GlmU"/>
    <property type="match status" value="1"/>
</dbReference>
<feature type="binding site" evidence="18">
    <location>
        <position position="338"/>
    </location>
    <ligand>
        <name>UDP-N-acetyl-alpha-D-glucosamine</name>
        <dbReference type="ChEBI" id="CHEBI:57705"/>
    </ligand>
</feature>
<evidence type="ECO:0000256" key="6">
    <source>
        <dbReference type="ARBA" id="ARBA00022695"/>
    </source>
</evidence>
<evidence type="ECO:0000256" key="17">
    <source>
        <dbReference type="ARBA" id="ARBA00049628"/>
    </source>
</evidence>
<gene>
    <name evidence="18" type="primary">glmU</name>
    <name evidence="20" type="ORF">ATO7_14363</name>
</gene>
<dbReference type="UniPathway" id="UPA00973"/>
<dbReference type="Gene3D" id="2.160.10.10">
    <property type="entry name" value="Hexapeptide repeat proteins"/>
    <property type="match status" value="1"/>
</dbReference>
<feature type="binding site" evidence="18">
    <location>
        <position position="232"/>
    </location>
    <ligand>
        <name>UDP-N-acetyl-alpha-D-glucosamine</name>
        <dbReference type="ChEBI" id="CHEBI:57705"/>
    </ligand>
</feature>
<dbReference type="GO" id="GO:0006048">
    <property type="term" value="P:UDP-N-acetylglucosamine biosynthetic process"/>
    <property type="evidence" value="ECO:0007669"/>
    <property type="project" value="UniProtKB-UniPathway"/>
</dbReference>
<keyword evidence="9 18" id="KW-0460">Magnesium</keyword>
<feature type="binding site" evidence="18">
    <location>
        <begin position="86"/>
        <end position="87"/>
    </location>
    <ligand>
        <name>UDP-N-acetyl-alpha-D-glucosamine</name>
        <dbReference type="ChEBI" id="CHEBI:57705"/>
    </ligand>
</feature>
<feature type="binding site" evidence="18">
    <location>
        <begin position="391"/>
        <end position="392"/>
    </location>
    <ligand>
        <name>acetyl-CoA</name>
        <dbReference type="ChEBI" id="CHEBI:57288"/>
    </ligand>
</feature>
<feature type="binding site" evidence="18">
    <location>
        <position position="371"/>
    </location>
    <ligand>
        <name>UDP-N-acetyl-alpha-D-glucosamine</name>
        <dbReference type="ChEBI" id="CHEBI:57705"/>
    </ligand>
</feature>
<comment type="caution">
    <text evidence="20">The sequence shown here is derived from an EMBL/GenBank/DDBJ whole genome shotgun (WGS) entry which is preliminary data.</text>
</comment>
<dbReference type="InterPro" id="IPR038009">
    <property type="entry name" value="GlmU_C_LbH"/>
</dbReference>
<feature type="binding site" evidence="18">
    <location>
        <position position="428"/>
    </location>
    <ligand>
        <name>acetyl-CoA</name>
        <dbReference type="ChEBI" id="CHEBI:57288"/>
    </ligand>
</feature>
<dbReference type="GO" id="GO:0009245">
    <property type="term" value="P:lipid A biosynthetic process"/>
    <property type="evidence" value="ECO:0007669"/>
    <property type="project" value="UniProtKB-UniRule"/>
</dbReference>
<dbReference type="InterPro" id="IPR011004">
    <property type="entry name" value="Trimer_LpxA-like_sf"/>
</dbReference>
<feature type="binding site" evidence="18">
    <location>
        <begin position="15"/>
        <end position="18"/>
    </location>
    <ligand>
        <name>UDP-N-acetyl-alpha-D-glucosamine</name>
        <dbReference type="ChEBI" id="CHEBI:57705"/>
    </ligand>
</feature>
<dbReference type="EMBL" id="AQQV01000004">
    <property type="protein sequence ID" value="ORE85413.1"/>
    <property type="molecule type" value="Genomic_DNA"/>
</dbReference>
<dbReference type="Pfam" id="PF12804">
    <property type="entry name" value="NTP_transf_3"/>
    <property type="match status" value="1"/>
</dbReference>
<dbReference type="Gene3D" id="3.90.550.10">
    <property type="entry name" value="Spore Coat Polysaccharide Biosynthesis Protein SpsA, Chain A"/>
    <property type="match status" value="1"/>
</dbReference>
<comment type="catalytic activity">
    <reaction evidence="15 18">
        <text>alpha-D-glucosamine 1-phosphate + acetyl-CoA = N-acetyl-alpha-D-glucosamine 1-phosphate + CoA + H(+)</text>
        <dbReference type="Rhea" id="RHEA:13725"/>
        <dbReference type="ChEBI" id="CHEBI:15378"/>
        <dbReference type="ChEBI" id="CHEBI:57287"/>
        <dbReference type="ChEBI" id="CHEBI:57288"/>
        <dbReference type="ChEBI" id="CHEBI:57776"/>
        <dbReference type="ChEBI" id="CHEBI:58516"/>
        <dbReference type="EC" id="2.3.1.157"/>
    </reaction>
</comment>
<dbReference type="SUPFAM" id="SSF53448">
    <property type="entry name" value="Nucleotide-diphospho-sugar transferases"/>
    <property type="match status" value="1"/>
</dbReference>
<evidence type="ECO:0000313" key="20">
    <source>
        <dbReference type="EMBL" id="ORE85413.1"/>
    </source>
</evidence>
<feature type="binding site" evidence="18">
    <location>
        <position position="29"/>
    </location>
    <ligand>
        <name>UDP-N-acetyl-alpha-D-glucosamine</name>
        <dbReference type="ChEBI" id="CHEBI:57705"/>
    </ligand>
</feature>
<dbReference type="GO" id="GO:0019134">
    <property type="term" value="F:glucosamine-1-phosphate N-acetyltransferase activity"/>
    <property type="evidence" value="ECO:0007669"/>
    <property type="project" value="UniProtKB-UniRule"/>
</dbReference>
<keyword evidence="21" id="KW-1185">Reference proteome</keyword>
<comment type="pathway">
    <text evidence="18">Nucleotide-sugar biosynthesis; UDP-N-acetyl-alpha-D-glucosamine biosynthesis; UDP-N-acetyl-alpha-D-glucosamine from N-acetyl-alpha-D-glucosamine 1-phosphate: step 1/1.</text>
</comment>
<evidence type="ECO:0000259" key="19">
    <source>
        <dbReference type="Pfam" id="PF12804"/>
    </source>
</evidence>
<evidence type="ECO:0000256" key="7">
    <source>
        <dbReference type="ARBA" id="ARBA00022723"/>
    </source>
</evidence>
<proteinExistence type="inferred from homology"/>
<feature type="binding site" evidence="18">
    <location>
        <position position="145"/>
    </location>
    <ligand>
        <name>UDP-N-acetyl-alpha-D-glucosamine</name>
        <dbReference type="ChEBI" id="CHEBI:57705"/>
    </ligand>
</feature>
<keyword evidence="8 18" id="KW-0677">Repeat</keyword>
<dbReference type="UniPathway" id="UPA00113">
    <property type="reaction ID" value="UER00532"/>
</dbReference>
<keyword evidence="11 18" id="KW-0573">Peptidoglycan synthesis</keyword>
<dbReference type="CDD" id="cd03353">
    <property type="entry name" value="LbH_GlmU_C"/>
    <property type="match status" value="1"/>
</dbReference>
<dbReference type="GO" id="GO:0005737">
    <property type="term" value="C:cytoplasm"/>
    <property type="evidence" value="ECO:0007669"/>
    <property type="project" value="UniProtKB-SubCell"/>
</dbReference>